<dbReference type="InterPro" id="IPR004089">
    <property type="entry name" value="MCPsignal_dom"/>
</dbReference>
<dbReference type="GO" id="GO:0016020">
    <property type="term" value="C:membrane"/>
    <property type="evidence" value="ECO:0007669"/>
    <property type="project" value="InterPro"/>
</dbReference>
<dbReference type="Proteomes" id="UP000321717">
    <property type="component" value="Unassembled WGS sequence"/>
</dbReference>
<dbReference type="OrthoDB" id="4514964at2"/>
<dbReference type="PANTHER" id="PTHR32089">
    <property type="entry name" value="METHYL-ACCEPTING CHEMOTAXIS PROTEIN MCPB"/>
    <property type="match status" value="1"/>
</dbReference>
<gene>
    <name evidence="5" type="ORF">RNA01_43230</name>
</gene>
<evidence type="ECO:0000256" key="1">
    <source>
        <dbReference type="ARBA" id="ARBA00023224"/>
    </source>
</evidence>
<name>A0A512HPM9_9HYPH</name>
<comment type="similarity">
    <text evidence="2">Belongs to the methyl-accepting chemotaxis (MCP) protein family.</text>
</comment>
<feature type="domain" description="Methyl-accepting transducer" evidence="4">
    <location>
        <begin position="62"/>
        <end position="298"/>
    </location>
</feature>
<organism evidence="5 6">
    <name type="scientific">Ciceribacter naphthalenivorans</name>
    <dbReference type="NCBI Taxonomy" id="1118451"/>
    <lineage>
        <taxon>Bacteria</taxon>
        <taxon>Pseudomonadati</taxon>
        <taxon>Pseudomonadota</taxon>
        <taxon>Alphaproteobacteria</taxon>
        <taxon>Hyphomicrobiales</taxon>
        <taxon>Rhizobiaceae</taxon>
        <taxon>Ciceribacter</taxon>
    </lineage>
</organism>
<dbReference type="Pfam" id="PF13682">
    <property type="entry name" value="CZB"/>
    <property type="match status" value="1"/>
</dbReference>
<evidence type="ECO:0000313" key="5">
    <source>
        <dbReference type="EMBL" id="GEO87391.1"/>
    </source>
</evidence>
<dbReference type="PROSITE" id="PS50111">
    <property type="entry name" value="CHEMOTAXIS_TRANSDUC_2"/>
    <property type="match status" value="1"/>
</dbReference>
<dbReference type="InterPro" id="IPR004090">
    <property type="entry name" value="Chemotax_Me-accpt_rcpt"/>
</dbReference>
<dbReference type="Pfam" id="PF00015">
    <property type="entry name" value="MCPsignal"/>
    <property type="match status" value="1"/>
</dbReference>
<dbReference type="InterPro" id="IPR025991">
    <property type="entry name" value="Chemoreceptor_zinc-bind_dom"/>
</dbReference>
<evidence type="ECO:0000259" key="4">
    <source>
        <dbReference type="PROSITE" id="PS50111"/>
    </source>
</evidence>
<protein>
    <recommendedName>
        <fullName evidence="4">Methyl-accepting transducer domain-containing protein</fullName>
    </recommendedName>
</protein>
<dbReference type="GO" id="GO:0004888">
    <property type="term" value="F:transmembrane signaling receptor activity"/>
    <property type="evidence" value="ECO:0007669"/>
    <property type="project" value="InterPro"/>
</dbReference>
<evidence type="ECO:0000313" key="6">
    <source>
        <dbReference type="Proteomes" id="UP000321717"/>
    </source>
</evidence>
<evidence type="ECO:0000256" key="2">
    <source>
        <dbReference type="ARBA" id="ARBA00029447"/>
    </source>
</evidence>
<reference evidence="5 6" key="1">
    <citation type="submission" date="2019-07" db="EMBL/GenBank/DDBJ databases">
        <title>Whole genome shotgun sequence of Rhizobium naphthalenivorans NBRC 107585.</title>
        <authorList>
            <person name="Hosoyama A."/>
            <person name="Uohara A."/>
            <person name="Ohji S."/>
            <person name="Ichikawa N."/>
        </authorList>
    </citation>
    <scope>NUCLEOTIDE SEQUENCE [LARGE SCALE GENOMIC DNA]</scope>
    <source>
        <strain evidence="5 6">NBRC 107585</strain>
    </source>
</reference>
<dbReference type="GO" id="GO:0006935">
    <property type="term" value="P:chemotaxis"/>
    <property type="evidence" value="ECO:0007669"/>
    <property type="project" value="InterPro"/>
</dbReference>
<dbReference type="RefSeq" id="WP_147182203.1">
    <property type="nucleotide sequence ID" value="NZ_BJZP01000039.1"/>
</dbReference>
<dbReference type="GO" id="GO:0007165">
    <property type="term" value="P:signal transduction"/>
    <property type="evidence" value="ECO:0007669"/>
    <property type="project" value="UniProtKB-KW"/>
</dbReference>
<dbReference type="PANTHER" id="PTHR32089:SF112">
    <property type="entry name" value="LYSOZYME-LIKE PROTEIN-RELATED"/>
    <property type="match status" value="1"/>
</dbReference>
<proteinExistence type="inferred from homology"/>
<keyword evidence="1 3" id="KW-0807">Transducer</keyword>
<dbReference type="EMBL" id="BJZP01000039">
    <property type="protein sequence ID" value="GEO87391.1"/>
    <property type="molecule type" value="Genomic_DNA"/>
</dbReference>
<dbReference type="Gene3D" id="1.10.287.950">
    <property type="entry name" value="Methyl-accepting chemotaxis protein"/>
    <property type="match status" value="1"/>
</dbReference>
<dbReference type="SUPFAM" id="SSF58104">
    <property type="entry name" value="Methyl-accepting chemotaxis protein (MCP) signaling domain"/>
    <property type="match status" value="1"/>
</dbReference>
<evidence type="ECO:0000256" key="3">
    <source>
        <dbReference type="PROSITE-ProRule" id="PRU00284"/>
    </source>
</evidence>
<dbReference type="PRINTS" id="PR00260">
    <property type="entry name" value="CHEMTRNSDUCR"/>
</dbReference>
<accession>A0A512HPM9</accession>
<sequence>MTAVAQVLFEETPVGSDDLLSCVEAAVRDDFSREPIGSDALSRAVAALIRRCRERTLAELDDVVKMSVSVNETASMSAHLLYDLRQVDEESQGIASAAEKMAATVDEVAQHGQAIVQRARRAGETCEASTRALSETGERMQAINGALAETSERIGTIQELGTSISAIASNIKKIASQTNMLAINAAVEAARAGEAGRGFAVVAAEVKALSDRTANATLEIGNIVGKLDSGLLAMVGSVTSSRESAEKGAQSLDTLRAALSVASKELDNVISNADHIAVALDQQRDASRSVATGIGTVAMSTVKATGELENLVGSMEQAQGGLNSRLKFLAGTTVPGKIVKLSQSDHVIWKRRLANMIIGREGLKANELADHHTCRLGKWYDGCRHTALGSDSGFVALEEPHARVHSHGIEAVRRYNGGDIRGALRELECVEVASREVLAGLQQLERHAND</sequence>
<comment type="caution">
    <text evidence="5">The sequence shown here is derived from an EMBL/GenBank/DDBJ whole genome shotgun (WGS) entry which is preliminary data.</text>
</comment>
<keyword evidence="6" id="KW-1185">Reference proteome</keyword>
<dbReference type="AlphaFoldDB" id="A0A512HPM9"/>
<dbReference type="SMART" id="SM00283">
    <property type="entry name" value="MA"/>
    <property type="match status" value="1"/>
</dbReference>
<dbReference type="Gene3D" id="1.20.120.30">
    <property type="entry name" value="Aspartate receptor, ligand-binding domain"/>
    <property type="match status" value="1"/>
</dbReference>